<feature type="compositionally biased region" description="Basic residues" evidence="3">
    <location>
        <begin position="1129"/>
        <end position="1138"/>
    </location>
</feature>
<dbReference type="Pfam" id="PF04781">
    <property type="entry name" value="DUF627"/>
    <property type="match status" value="1"/>
</dbReference>
<protein>
    <recommendedName>
        <fullName evidence="4">C2H2-type domain-containing protein</fullName>
    </recommendedName>
</protein>
<organism evidence="5 6">
    <name type="scientific">Dovyalis caffra</name>
    <dbReference type="NCBI Taxonomy" id="77055"/>
    <lineage>
        <taxon>Eukaryota</taxon>
        <taxon>Viridiplantae</taxon>
        <taxon>Streptophyta</taxon>
        <taxon>Embryophyta</taxon>
        <taxon>Tracheophyta</taxon>
        <taxon>Spermatophyta</taxon>
        <taxon>Magnoliopsida</taxon>
        <taxon>eudicotyledons</taxon>
        <taxon>Gunneridae</taxon>
        <taxon>Pentapetalae</taxon>
        <taxon>rosids</taxon>
        <taxon>fabids</taxon>
        <taxon>Malpighiales</taxon>
        <taxon>Salicaceae</taxon>
        <taxon>Flacourtieae</taxon>
        <taxon>Dovyalis</taxon>
    </lineage>
</organism>
<dbReference type="AlphaFoldDB" id="A0AAV1QQZ7"/>
<evidence type="ECO:0000259" key="4">
    <source>
        <dbReference type="PROSITE" id="PS00028"/>
    </source>
</evidence>
<sequence>MGNRKRPQTSRTKHPPSPSAAAPMAASDEPDHQPSPNTVSPESDGLTIKQECDRSLNALRRGNHTKALRIMKDSCAKHGGDALIHRVHGTVCVKVASIIDDPSTKQRHLKNAIEAARRAAELSPNSIEFAHFYANLLYEAANDGKEYEEVMKECDRALKIENPIDPAKESLQEESQQKIATAEGRIAHVQGELKNLQQKSNIASISTWMKNLGTGEEIRLIPIRRAAEDPMEIRLVQTRRPNEIKKATKTQEERRKEIEVRVAAARLLQQQKSEMGLGQSEGERSDKGVELMPGSDRRGDRRKYGSNARKNGTNTERKDWVRSYWNSMNLEMKRELLKIKVSNLKSYFGSSKDGLASDILNEALSYGEENKSWRFWVCCRCNEKFVDGDSHMHHVVQEHMGSLMPKMQEVLPQGTDNEWIEMILNCSWKPLDISSAVKMLRNQGKCQNGELAEDFCSENHNEGNDDCFKDAWDSSPEKETLSDGYNSCPVSGNNSDKVNNIEGKEYDGNQSSIACTIDSWPISEDSERAKLLEKIHDAFEALIRHKYLAASHLNKVIQFTMDELQSLASGSQLLNHGVGQTPMCICFLGASQLKKILKFLQELSHSCGLGRSPEKSSVVDDSNSGAKGPEIKEKIVLNGDASCLYLDERLLPLEYAPSTCPDDDATTATSAIVGYGNGVLPDVDALLSWIFAGLSSGEQLQSWIRTKEEKMHQGMEILQTLEKEFYHLQSLCERKCEHLSYEQALQAVEDLCLEEGKKRETDTLVEHKSYDSVLRQRKEQLVENEHDALFISSRFELDAISNVLKEADTLNVNQFGYEDTYGGITSQFCDLESGEDGNWRTKDHMHQVETCIEIAIQRQKEQLSIELSKIDARIMRNVTGMQQLELKLESVSALDYRSILLPLVKSYMRAHLEDLAEKDATEKSDAAREAFLAELALDSNKGTQGRSDNSRNTLEKGKDKRKNKEYKKTKDSKVAAASEQQLLQDVTNGRGSFPVAFDGDYPDSQSLLSVSGDDLKQQEDDFRRKFEIEEEERMLEESLEYQRRIENEAKQKHLAEQQHKKSNASFPQKLSGGLHDICFDPGADDSHEPLEQSMQKSGLSNNLEGMPVTIASEPCTGGIAEGGPSDRRSGRRNRRQKSSTRSSDGRNQPMSSETENIEVGSITLNLGDSATKTLRQLQVEEDDEERFQADLEKAVRQSLDLENYVWRYLKWPL</sequence>
<evidence type="ECO:0000313" key="5">
    <source>
        <dbReference type="EMBL" id="CAK7322897.1"/>
    </source>
</evidence>
<proteinExistence type="predicted"/>
<comment type="caution">
    <text evidence="5">The sequence shown here is derived from an EMBL/GenBank/DDBJ whole genome shotgun (WGS) entry which is preliminary data.</text>
</comment>
<evidence type="ECO:0000313" key="6">
    <source>
        <dbReference type="Proteomes" id="UP001314170"/>
    </source>
</evidence>
<feature type="region of interest" description="Disordered" evidence="3">
    <location>
        <begin position="1"/>
        <end position="46"/>
    </location>
</feature>
<evidence type="ECO:0000256" key="3">
    <source>
        <dbReference type="SAM" id="MobiDB-lite"/>
    </source>
</evidence>
<dbReference type="InterPro" id="IPR006865">
    <property type="entry name" value="DUF629"/>
</dbReference>
<evidence type="ECO:0000256" key="2">
    <source>
        <dbReference type="ARBA" id="ARBA00022801"/>
    </source>
</evidence>
<feature type="compositionally biased region" description="Basic residues" evidence="3">
    <location>
        <begin position="1"/>
        <end position="14"/>
    </location>
</feature>
<dbReference type="InterPro" id="IPR011990">
    <property type="entry name" value="TPR-like_helical_dom_sf"/>
</dbReference>
<feature type="region of interest" description="Disordered" evidence="3">
    <location>
        <begin position="271"/>
        <end position="315"/>
    </location>
</feature>
<feature type="compositionally biased region" description="Polar residues" evidence="3">
    <location>
        <begin position="1140"/>
        <end position="1154"/>
    </location>
</feature>
<dbReference type="Pfam" id="PF04780">
    <property type="entry name" value="DUF629"/>
    <property type="match status" value="1"/>
</dbReference>
<gene>
    <name evidence="5" type="ORF">DCAF_LOCUS510</name>
</gene>
<dbReference type="InterPro" id="IPR006866">
    <property type="entry name" value="DUF627_N"/>
</dbReference>
<evidence type="ECO:0000256" key="1">
    <source>
        <dbReference type="ARBA" id="ARBA00022786"/>
    </source>
</evidence>
<dbReference type="Proteomes" id="UP001314170">
    <property type="component" value="Unassembled WGS sequence"/>
</dbReference>
<dbReference type="Gene3D" id="1.25.40.10">
    <property type="entry name" value="Tetratricopeptide repeat domain"/>
    <property type="match status" value="1"/>
</dbReference>
<keyword evidence="2" id="KW-0378">Hydrolase</keyword>
<dbReference type="InterPro" id="IPR013087">
    <property type="entry name" value="Znf_C2H2_type"/>
</dbReference>
<dbReference type="GO" id="GO:0016787">
    <property type="term" value="F:hydrolase activity"/>
    <property type="evidence" value="ECO:0007669"/>
    <property type="project" value="UniProtKB-KW"/>
</dbReference>
<dbReference type="PANTHER" id="PTHR22975:SF9">
    <property type="entry name" value="ECHINUS SPLICE FORM 3"/>
    <property type="match status" value="1"/>
</dbReference>
<reference evidence="5 6" key="1">
    <citation type="submission" date="2024-01" db="EMBL/GenBank/DDBJ databases">
        <authorList>
            <person name="Waweru B."/>
        </authorList>
    </citation>
    <scope>NUCLEOTIDE SEQUENCE [LARGE SCALE GENOMIC DNA]</scope>
</reference>
<dbReference type="InterPro" id="IPR052398">
    <property type="entry name" value="Ubiquitin_hydrolase_53/54"/>
</dbReference>
<feature type="compositionally biased region" description="Polar residues" evidence="3">
    <location>
        <begin position="940"/>
        <end position="952"/>
    </location>
</feature>
<feature type="region of interest" description="Disordered" evidence="3">
    <location>
        <begin position="938"/>
        <end position="980"/>
    </location>
</feature>
<feature type="compositionally biased region" description="Polar residues" evidence="3">
    <location>
        <begin position="1092"/>
        <end position="1103"/>
    </location>
</feature>
<accession>A0AAV1QQZ7</accession>
<dbReference type="PANTHER" id="PTHR22975">
    <property type="entry name" value="UBIQUITIN SPECIFIC PROTEINASE"/>
    <property type="match status" value="1"/>
</dbReference>
<dbReference type="EMBL" id="CAWUPB010000030">
    <property type="protein sequence ID" value="CAK7322897.1"/>
    <property type="molecule type" value="Genomic_DNA"/>
</dbReference>
<keyword evidence="1" id="KW-0833">Ubl conjugation pathway</keyword>
<dbReference type="PROSITE" id="PS00028">
    <property type="entry name" value="ZINC_FINGER_C2H2_1"/>
    <property type="match status" value="1"/>
</dbReference>
<keyword evidence="6" id="KW-1185">Reference proteome</keyword>
<name>A0AAV1QQZ7_9ROSI</name>
<feature type="domain" description="C2H2-type" evidence="4">
    <location>
        <begin position="378"/>
        <end position="399"/>
    </location>
</feature>
<feature type="compositionally biased region" description="Basic and acidic residues" evidence="3">
    <location>
        <begin position="281"/>
        <end position="303"/>
    </location>
</feature>
<feature type="region of interest" description="Disordered" evidence="3">
    <location>
        <begin position="1079"/>
        <end position="1158"/>
    </location>
</feature>